<comment type="caution">
    <text evidence="2">The sequence shown here is derived from an EMBL/GenBank/DDBJ whole genome shotgun (WGS) entry which is preliminary data.</text>
</comment>
<reference evidence="2 3" key="1">
    <citation type="journal article" date="2018" name="Front. Plant Sci.">
        <title>Red Clover (Trifolium pratense) and Zigzag Clover (T. medium) - A Picture of Genomic Similarities and Differences.</title>
        <authorList>
            <person name="Dluhosova J."/>
            <person name="Istvanek J."/>
            <person name="Nedelnik J."/>
            <person name="Repkova J."/>
        </authorList>
    </citation>
    <scope>NUCLEOTIDE SEQUENCE [LARGE SCALE GENOMIC DNA]</scope>
    <source>
        <strain evidence="3">cv. 10/8</strain>
        <tissue evidence="2">Leaf</tissue>
    </source>
</reference>
<dbReference type="EMBL" id="LXQA010005280">
    <property type="protein sequence ID" value="MCH83498.1"/>
    <property type="molecule type" value="Genomic_DNA"/>
</dbReference>
<sequence>MLTLLKMLNMKKKLLKKMLKKVLMIKKRHSYPRDFNILQGRRDLVEEVVSREMEKESSKKESSFKKRNFKNRVKKSLMATWEDLDNDSDSNKEIEEANLALMAQACSDIESDSGSNVESCSGSEDEDELNNSSQSTSKGRRHMFQDIMQQGNMMTTIGENKLLNTLGMRT</sequence>
<protein>
    <submittedName>
        <fullName evidence="2">Uncharacterized protein</fullName>
    </submittedName>
</protein>
<feature type="non-terminal residue" evidence="2">
    <location>
        <position position="170"/>
    </location>
</feature>
<evidence type="ECO:0000256" key="1">
    <source>
        <dbReference type="SAM" id="MobiDB-lite"/>
    </source>
</evidence>
<feature type="region of interest" description="Disordered" evidence="1">
    <location>
        <begin position="110"/>
        <end position="140"/>
    </location>
</feature>
<dbReference type="AlphaFoldDB" id="A0A392M9M4"/>
<feature type="compositionally biased region" description="Polar residues" evidence="1">
    <location>
        <begin position="112"/>
        <end position="122"/>
    </location>
</feature>
<name>A0A392M9M4_9FABA</name>
<proteinExistence type="predicted"/>
<evidence type="ECO:0000313" key="2">
    <source>
        <dbReference type="EMBL" id="MCH83498.1"/>
    </source>
</evidence>
<evidence type="ECO:0000313" key="3">
    <source>
        <dbReference type="Proteomes" id="UP000265520"/>
    </source>
</evidence>
<keyword evidence="3" id="KW-1185">Reference proteome</keyword>
<organism evidence="2 3">
    <name type="scientific">Trifolium medium</name>
    <dbReference type="NCBI Taxonomy" id="97028"/>
    <lineage>
        <taxon>Eukaryota</taxon>
        <taxon>Viridiplantae</taxon>
        <taxon>Streptophyta</taxon>
        <taxon>Embryophyta</taxon>
        <taxon>Tracheophyta</taxon>
        <taxon>Spermatophyta</taxon>
        <taxon>Magnoliopsida</taxon>
        <taxon>eudicotyledons</taxon>
        <taxon>Gunneridae</taxon>
        <taxon>Pentapetalae</taxon>
        <taxon>rosids</taxon>
        <taxon>fabids</taxon>
        <taxon>Fabales</taxon>
        <taxon>Fabaceae</taxon>
        <taxon>Papilionoideae</taxon>
        <taxon>50 kb inversion clade</taxon>
        <taxon>NPAAA clade</taxon>
        <taxon>Hologalegina</taxon>
        <taxon>IRL clade</taxon>
        <taxon>Trifolieae</taxon>
        <taxon>Trifolium</taxon>
    </lineage>
</organism>
<gene>
    <name evidence="2" type="ORF">A2U01_0004321</name>
</gene>
<accession>A0A392M9M4</accession>
<dbReference type="Proteomes" id="UP000265520">
    <property type="component" value="Unassembled WGS sequence"/>
</dbReference>